<dbReference type="PROSITE" id="PS50240">
    <property type="entry name" value="TRYPSIN_DOM"/>
    <property type="match status" value="1"/>
</dbReference>
<accession>A0A0T6BFE0</accession>
<keyword evidence="7" id="KW-1185">Reference proteome</keyword>
<reference evidence="6 7" key="1">
    <citation type="submission" date="2015-09" db="EMBL/GenBank/DDBJ databases">
        <title>Draft genome of the scarab beetle Oryctes borbonicus.</title>
        <authorList>
            <person name="Meyer J.M."/>
            <person name="Markov G.V."/>
            <person name="Baskaran P."/>
            <person name="Herrmann M."/>
            <person name="Sommer R.J."/>
            <person name="Roedelsperger C."/>
        </authorList>
    </citation>
    <scope>NUCLEOTIDE SEQUENCE [LARGE SCALE GENOMIC DNA]</scope>
    <source>
        <strain evidence="6">OB123</strain>
        <tissue evidence="6">Whole animal</tissue>
    </source>
</reference>
<evidence type="ECO:0000256" key="4">
    <source>
        <dbReference type="ARBA" id="ARBA00024195"/>
    </source>
</evidence>
<dbReference type="OrthoDB" id="6339452at2759"/>
<dbReference type="AlphaFoldDB" id="A0A0T6BFE0"/>
<dbReference type="SMART" id="SM00020">
    <property type="entry name" value="Tryp_SPc"/>
    <property type="match status" value="1"/>
</dbReference>
<comment type="similarity">
    <text evidence="4">Belongs to the peptidase S1 family. CLIP subfamily.</text>
</comment>
<feature type="domain" description="Peptidase S1" evidence="5">
    <location>
        <begin position="1"/>
        <end position="137"/>
    </location>
</feature>
<name>A0A0T6BFE0_9SCAR</name>
<protein>
    <submittedName>
        <fullName evidence="6">Trypsin</fullName>
    </submittedName>
</protein>
<dbReference type="Gene3D" id="2.40.10.10">
    <property type="entry name" value="Trypsin-like serine proteases"/>
    <property type="match status" value="1"/>
</dbReference>
<keyword evidence="1" id="KW-0732">Signal</keyword>
<dbReference type="EMBL" id="LJIG01000892">
    <property type="protein sequence ID" value="KRT86048.1"/>
    <property type="molecule type" value="Genomic_DNA"/>
</dbReference>
<gene>
    <name evidence="6" type="ORF">AMK59_1842</name>
</gene>
<dbReference type="PANTHER" id="PTHR24260">
    <property type="match status" value="1"/>
</dbReference>
<evidence type="ECO:0000259" key="5">
    <source>
        <dbReference type="PROSITE" id="PS50240"/>
    </source>
</evidence>
<evidence type="ECO:0000256" key="1">
    <source>
        <dbReference type="ARBA" id="ARBA00022729"/>
    </source>
</evidence>
<dbReference type="InterPro" id="IPR001314">
    <property type="entry name" value="Peptidase_S1A"/>
</dbReference>
<dbReference type="GO" id="GO:0004252">
    <property type="term" value="F:serine-type endopeptidase activity"/>
    <property type="evidence" value="ECO:0007669"/>
    <property type="project" value="InterPro"/>
</dbReference>
<evidence type="ECO:0000256" key="2">
    <source>
        <dbReference type="ARBA" id="ARBA00023157"/>
    </source>
</evidence>
<dbReference type="InterPro" id="IPR001254">
    <property type="entry name" value="Trypsin_dom"/>
</dbReference>
<dbReference type="InterPro" id="IPR051333">
    <property type="entry name" value="CLIP_Serine_Protease"/>
</dbReference>
<dbReference type="InterPro" id="IPR009003">
    <property type="entry name" value="Peptidase_S1_PA"/>
</dbReference>
<evidence type="ECO:0000313" key="6">
    <source>
        <dbReference type="EMBL" id="KRT86048.1"/>
    </source>
</evidence>
<dbReference type="PRINTS" id="PR00722">
    <property type="entry name" value="CHYMOTRYPSIN"/>
</dbReference>
<keyword evidence="2" id="KW-1015">Disulfide bond</keyword>
<dbReference type="InterPro" id="IPR043504">
    <property type="entry name" value="Peptidase_S1_PA_chymotrypsin"/>
</dbReference>
<dbReference type="FunFam" id="2.40.10.10:FF:000028">
    <property type="entry name" value="Serine protease easter"/>
    <property type="match status" value="1"/>
</dbReference>
<dbReference type="PROSITE" id="PS00134">
    <property type="entry name" value="TRYPSIN_HIS"/>
    <property type="match status" value="1"/>
</dbReference>
<feature type="non-terminal residue" evidence="6">
    <location>
        <position position="137"/>
    </location>
</feature>
<feature type="non-terminal residue" evidence="6">
    <location>
        <position position="1"/>
    </location>
</feature>
<dbReference type="CDD" id="cd00190">
    <property type="entry name" value="Tryp_SPc"/>
    <property type="match status" value="1"/>
</dbReference>
<evidence type="ECO:0000313" key="7">
    <source>
        <dbReference type="Proteomes" id="UP000051574"/>
    </source>
</evidence>
<dbReference type="PANTHER" id="PTHR24260:SF147">
    <property type="entry name" value="EG:BACR7A4.3 PROTEIN-RELATED"/>
    <property type="match status" value="1"/>
</dbReference>
<keyword evidence="3" id="KW-0325">Glycoprotein</keyword>
<comment type="caution">
    <text evidence="6">The sequence shown here is derived from an EMBL/GenBank/DDBJ whole genome shotgun (WGS) entry which is preliminary data.</text>
</comment>
<dbReference type="SUPFAM" id="SSF50494">
    <property type="entry name" value="Trypsin-like serine proteases"/>
    <property type="match status" value="1"/>
</dbReference>
<organism evidence="6 7">
    <name type="scientific">Oryctes borbonicus</name>
    <dbReference type="NCBI Taxonomy" id="1629725"/>
    <lineage>
        <taxon>Eukaryota</taxon>
        <taxon>Metazoa</taxon>
        <taxon>Ecdysozoa</taxon>
        <taxon>Arthropoda</taxon>
        <taxon>Hexapoda</taxon>
        <taxon>Insecta</taxon>
        <taxon>Pterygota</taxon>
        <taxon>Neoptera</taxon>
        <taxon>Endopterygota</taxon>
        <taxon>Coleoptera</taxon>
        <taxon>Polyphaga</taxon>
        <taxon>Scarabaeiformia</taxon>
        <taxon>Scarabaeidae</taxon>
        <taxon>Dynastinae</taxon>
        <taxon>Oryctes</taxon>
    </lineage>
</organism>
<dbReference type="Pfam" id="PF00089">
    <property type="entry name" value="Trypsin"/>
    <property type="match status" value="1"/>
</dbReference>
<evidence type="ECO:0000256" key="3">
    <source>
        <dbReference type="ARBA" id="ARBA00023180"/>
    </source>
</evidence>
<dbReference type="InterPro" id="IPR018114">
    <property type="entry name" value="TRYPSIN_HIS"/>
</dbReference>
<dbReference type="GO" id="GO:0006508">
    <property type="term" value="P:proteolysis"/>
    <property type="evidence" value="ECO:0007669"/>
    <property type="project" value="InterPro"/>
</dbReference>
<dbReference type="Proteomes" id="UP000051574">
    <property type="component" value="Unassembled WGS sequence"/>
</dbReference>
<sequence length="137" mass="15277">IGGVNAFPLEFPHMALLGYGTEEDIQWLCGGSLISEKFVLTAAHCIYSRFGNVAYVNLGVHQLSSIKTYEQRFKVKNTYQYPNYNPLQSYNDIALLELEGKVFIGPDTIRPACLQTERNIDRNVFIATGWGAVEIGG</sequence>
<proteinExistence type="inferred from homology"/>